<dbReference type="OrthoDB" id="674604at2759"/>
<accession>A0A0F0II72</accession>
<gene>
    <name evidence="2" type="ORF">P875_00127779</name>
</gene>
<comment type="caution">
    <text evidence="2">The sequence shown here is derived from an EMBL/GenBank/DDBJ whole genome shotgun (WGS) entry which is preliminary data.</text>
</comment>
<dbReference type="Pfam" id="PF06985">
    <property type="entry name" value="HET"/>
    <property type="match status" value="1"/>
</dbReference>
<dbReference type="STRING" id="1403190.A0A0F0II72"/>
<protein>
    <submittedName>
        <fullName evidence="2">Heterokaryon incompatibility protein HET</fullName>
    </submittedName>
</protein>
<dbReference type="Proteomes" id="UP000033540">
    <property type="component" value="Unassembled WGS sequence"/>
</dbReference>
<dbReference type="AlphaFoldDB" id="A0A0F0II72"/>
<dbReference type="PANTHER" id="PTHR10622">
    <property type="entry name" value="HET DOMAIN-CONTAINING PROTEIN"/>
    <property type="match status" value="1"/>
</dbReference>
<dbReference type="Gene3D" id="3.40.190.10">
    <property type="entry name" value="Periplasmic binding protein-like II"/>
    <property type="match status" value="1"/>
</dbReference>
<organism evidence="2 3">
    <name type="scientific">Aspergillus parasiticus (strain ATCC 56775 / NRRL 5862 / SRRC 143 / SU-1)</name>
    <dbReference type="NCBI Taxonomy" id="1403190"/>
    <lineage>
        <taxon>Eukaryota</taxon>
        <taxon>Fungi</taxon>
        <taxon>Dikarya</taxon>
        <taxon>Ascomycota</taxon>
        <taxon>Pezizomycotina</taxon>
        <taxon>Eurotiomycetes</taxon>
        <taxon>Eurotiomycetidae</taxon>
        <taxon>Eurotiales</taxon>
        <taxon>Aspergillaceae</taxon>
        <taxon>Aspergillus</taxon>
        <taxon>Aspergillus subgen. Circumdati</taxon>
    </lineage>
</organism>
<name>A0A0F0II72_ASPPU</name>
<dbReference type="PANTHER" id="PTHR10622:SF10">
    <property type="entry name" value="HET DOMAIN-CONTAINING PROTEIN"/>
    <property type="match status" value="1"/>
</dbReference>
<dbReference type="EMBL" id="JZEE01000230">
    <property type="protein sequence ID" value="KJK66891.1"/>
    <property type="molecule type" value="Genomic_DNA"/>
</dbReference>
<feature type="domain" description="Heterokaryon incompatibility" evidence="1">
    <location>
        <begin position="21"/>
        <end position="108"/>
    </location>
</feature>
<proteinExistence type="predicted"/>
<evidence type="ECO:0000259" key="1">
    <source>
        <dbReference type="Pfam" id="PF06985"/>
    </source>
</evidence>
<evidence type="ECO:0000313" key="2">
    <source>
        <dbReference type="EMBL" id="KJK66891.1"/>
    </source>
</evidence>
<evidence type="ECO:0000313" key="3">
    <source>
        <dbReference type="Proteomes" id="UP000033540"/>
    </source>
</evidence>
<sequence length="507" mass="57965">MRLLNARTLQLTEFASDFPPYAILSHTWSSEEISFQEIHSSEARYKLGYQKIQRCCEQALVDGLGYAWVDTCCIDKSSSAELSEAINSMFQWYKSARVCYVYLADVKGPYRKNARTNLLTYTPEGNPSRWYTRGWTLEELLAPSNVVFYNREWQWIGTKLQLLEEISDITQIDVFNLIELNIKPTCIGQKLSWAARRETTRIEDMAYCLLGLCGVHMPLLYGEGENSFRRLQEEIIRNSTDMSIFVCNEPRSPWGILATSPRSFADFPFIPNLAAKTTRRQLPYEMTNAGLRITLPLVSIRSRIGPGPIRITYHKTAEQIAINSGFASGCRYKDSNSTTPCFGDSCLDYEERPCYTFRDYFYLAGPKNNTADIQDEDAVPWAIAYSGLYHYYMDYAIQALTAVIKLGEHTVTGRGTSLTLSNTDKDLADQLEIYERGDEYEELLNPADIITSKDPDNKELVQDFVQWVLSGDSQDVIANFYKEDRYCLYKGFPTEDSEDVETSDELS</sequence>
<reference evidence="2 3" key="1">
    <citation type="submission" date="2015-02" db="EMBL/GenBank/DDBJ databases">
        <title>Draft genome sequence of Aspergillus parasiticus SU-1.</title>
        <authorList>
            <person name="Yu J."/>
            <person name="Fedorova N."/>
            <person name="Yin Y."/>
            <person name="Losada L."/>
            <person name="Zafar N."/>
            <person name="Taujale R."/>
            <person name="Ehrlich K.C."/>
            <person name="Bhatnagar D."/>
            <person name="Cleveland T.E."/>
            <person name="Bennett J.W."/>
            <person name="Nierman W.C."/>
        </authorList>
    </citation>
    <scope>NUCLEOTIDE SEQUENCE [LARGE SCALE GENOMIC DNA]</scope>
    <source>
        <strain evidence="3">ATCC 56775 / NRRL 5862 / SRRC 143 / SU-1</strain>
    </source>
</reference>
<dbReference type="InterPro" id="IPR010730">
    <property type="entry name" value="HET"/>
</dbReference>